<organism evidence="2 3">
    <name type="scientific">Carboxylicivirga sediminis</name>
    <dbReference type="NCBI Taxonomy" id="2006564"/>
    <lineage>
        <taxon>Bacteria</taxon>
        <taxon>Pseudomonadati</taxon>
        <taxon>Bacteroidota</taxon>
        <taxon>Bacteroidia</taxon>
        <taxon>Marinilabiliales</taxon>
        <taxon>Marinilabiliaceae</taxon>
        <taxon>Carboxylicivirga</taxon>
    </lineage>
</organism>
<dbReference type="RefSeq" id="WP_212188165.1">
    <property type="nucleotide sequence ID" value="NZ_JAGTAR010000001.1"/>
</dbReference>
<feature type="coiled-coil region" evidence="1">
    <location>
        <begin position="116"/>
        <end position="185"/>
    </location>
</feature>
<dbReference type="AlphaFoldDB" id="A0A941F0E7"/>
<sequence>MPEDYKSRLSFSAYDILAFALRLSPHPTLPNIYTDKNKTLYRRTKWGFEKAERFNLQLELKHKERQYDELEDKFNNLSNEYDQLLRRKTGLLKHFDLLNQQLRQSKKDKGFLKRHLKEVLDKNLSLDKRMERMLKQEENLLQQIEKLRKTKDNLLEQNYQLTDKSRQQKNQINALQAALHELKEKLQPSEASEKVH</sequence>
<comment type="caution">
    <text evidence="2">The sequence shown here is derived from an EMBL/GenBank/DDBJ whole genome shotgun (WGS) entry which is preliminary data.</text>
</comment>
<proteinExistence type="predicted"/>
<feature type="coiled-coil region" evidence="1">
    <location>
        <begin position="53"/>
        <end position="87"/>
    </location>
</feature>
<dbReference type="Proteomes" id="UP000679220">
    <property type="component" value="Unassembled WGS sequence"/>
</dbReference>
<evidence type="ECO:0000256" key="1">
    <source>
        <dbReference type="SAM" id="Coils"/>
    </source>
</evidence>
<keyword evidence="1" id="KW-0175">Coiled coil</keyword>
<evidence type="ECO:0000313" key="2">
    <source>
        <dbReference type="EMBL" id="MBR8534264.1"/>
    </source>
</evidence>
<keyword evidence="3" id="KW-1185">Reference proteome</keyword>
<name>A0A941F0E7_9BACT</name>
<gene>
    <name evidence="2" type="ORF">KDU71_01745</name>
</gene>
<evidence type="ECO:0000313" key="3">
    <source>
        <dbReference type="Proteomes" id="UP000679220"/>
    </source>
</evidence>
<reference evidence="2" key="1">
    <citation type="journal article" date="2018" name="Int. J. Syst. Evol. Microbiol.">
        <title>Carboxylicivirga sediminis sp. nov., isolated from coastal sediment.</title>
        <authorList>
            <person name="Wang F.Q."/>
            <person name="Ren L.H."/>
            <person name="Zou R.J."/>
            <person name="Sun Y.Z."/>
            <person name="Liu X.J."/>
            <person name="Jiang F."/>
            <person name="Liu L.J."/>
        </authorList>
    </citation>
    <scope>NUCLEOTIDE SEQUENCE</scope>
    <source>
        <strain evidence="2">JR1</strain>
    </source>
</reference>
<reference evidence="2" key="2">
    <citation type="submission" date="2021-04" db="EMBL/GenBank/DDBJ databases">
        <authorList>
            <person name="Zhang T."/>
            <person name="Zhang Y."/>
            <person name="Lu D."/>
            <person name="Zuo D."/>
            <person name="Du Z."/>
        </authorList>
    </citation>
    <scope>NUCLEOTIDE SEQUENCE</scope>
    <source>
        <strain evidence="2">JR1</strain>
    </source>
</reference>
<dbReference type="EMBL" id="JAGTAR010000001">
    <property type="protein sequence ID" value="MBR8534264.1"/>
    <property type="molecule type" value="Genomic_DNA"/>
</dbReference>
<accession>A0A941F0E7</accession>
<protein>
    <submittedName>
        <fullName evidence="2">Uncharacterized protein</fullName>
    </submittedName>
</protein>